<organism evidence="3 4">
    <name type="scientific">Pseudomonas carnis</name>
    <dbReference type="NCBI Taxonomy" id="2487355"/>
    <lineage>
        <taxon>Bacteria</taxon>
        <taxon>Pseudomonadati</taxon>
        <taxon>Pseudomonadota</taxon>
        <taxon>Gammaproteobacteria</taxon>
        <taxon>Pseudomonadales</taxon>
        <taxon>Pseudomonadaceae</taxon>
        <taxon>Pseudomonas</taxon>
    </lineage>
</organism>
<dbReference type="InterPro" id="IPR001343">
    <property type="entry name" value="Hemolysn_Ca-bd"/>
</dbReference>
<evidence type="ECO:0000313" key="4">
    <source>
        <dbReference type="Proteomes" id="UP001150614"/>
    </source>
</evidence>
<name>A0ABT5R9V8_9PSED</name>
<evidence type="ECO:0000313" key="3">
    <source>
        <dbReference type="EMBL" id="MDD1942774.1"/>
    </source>
</evidence>
<dbReference type="InterPro" id="IPR028208">
    <property type="entry name" value="Effector_pro_NleD-like"/>
</dbReference>
<dbReference type="Gene3D" id="2.160.20.160">
    <property type="match status" value="1"/>
</dbReference>
<comment type="caution">
    <text evidence="3">The sequence shown here is derived from an EMBL/GenBank/DDBJ whole genome shotgun (WGS) entry which is preliminary data.</text>
</comment>
<dbReference type="Pfam" id="PF14891">
    <property type="entry name" value="Peptidase_M91"/>
    <property type="match status" value="1"/>
</dbReference>
<gene>
    <name evidence="3" type="ORF">NMG11_02885</name>
</gene>
<proteinExistence type="predicted"/>
<feature type="region of interest" description="Disordered" evidence="2">
    <location>
        <begin position="1"/>
        <end position="39"/>
    </location>
</feature>
<dbReference type="SUPFAM" id="SSF51120">
    <property type="entry name" value="beta-Roll"/>
    <property type="match status" value="1"/>
</dbReference>
<dbReference type="PRINTS" id="PR00313">
    <property type="entry name" value="CABNDNGRPT"/>
</dbReference>
<protein>
    <submittedName>
        <fullName evidence="3">M91 family zinc metallopeptidase</fullName>
    </submittedName>
</protein>
<sequence length="537" mass="58059">MNTSSLSGAYAVNPQPMAPVEAPSSTTSPRPPIQINAKSAGYVGPDRTVDFLYFSSHSRLTPDQDPLDTTQKKYINTDVLRHDANVKIYQEITYLSKNGEPIGAAGNECVIETTDRADKVIIKKGPDDSLVATINNIPYQLSLARSSDGTEIQPLRIKTKGGDDCVVIHPDVNNDIRIELGEGNDYARAGSGNTRLYGGAGNDWLKLGSGVGIAFGDDGDDLLIAGSGSGILKGNNGNDRMQSGEGSADRHIYMDGGDGHDFMISTSNDSPNPIVMHGGKGENLIVTQGPATIYTGRDKNIVRSNSDDTVIYAKPSDEIHRTPGSTLIHTQYREAGKSGYVVEGSPEFIQYVEDDMELLRMSLPGKKMLSTADNSAQRNDSPVRITETADDNGFYIFNNAAVRNHLATGKSLETLEPAAQGYIAHNQRGAFATGAQLQYNPSFVPNDETAPVNVLFHEMAHAYNGATGTFLEGQTVIDENPEGEPNDERQAVGLPTDALSFDFDDHRATEPTTSNPPAFTENALKEEMRRPLRTEYI</sequence>
<dbReference type="InterPro" id="IPR011049">
    <property type="entry name" value="Serralysin-like_metalloprot_C"/>
</dbReference>
<keyword evidence="4" id="KW-1185">Reference proteome</keyword>
<dbReference type="EMBL" id="JANCLL010000002">
    <property type="protein sequence ID" value="MDD1942774.1"/>
    <property type="molecule type" value="Genomic_DNA"/>
</dbReference>
<accession>A0ABT5R9V8</accession>
<evidence type="ECO:0000256" key="2">
    <source>
        <dbReference type="SAM" id="MobiDB-lite"/>
    </source>
</evidence>
<keyword evidence="1" id="KW-0106">Calcium</keyword>
<dbReference type="Proteomes" id="UP001150614">
    <property type="component" value="Unassembled WGS sequence"/>
</dbReference>
<evidence type="ECO:0000256" key="1">
    <source>
        <dbReference type="ARBA" id="ARBA00022837"/>
    </source>
</evidence>
<dbReference type="Pfam" id="PF00353">
    <property type="entry name" value="HemolysinCabind"/>
    <property type="match status" value="2"/>
</dbReference>
<dbReference type="RefSeq" id="WP_054898419.1">
    <property type="nucleotide sequence ID" value="NZ_BQHG01000013.1"/>
</dbReference>
<reference evidence="3" key="1">
    <citation type="submission" date="2022-07" db="EMBL/GenBank/DDBJ databases">
        <title>Draft genome of Pseudomonas carnis strain LP isolated from cheese.</title>
        <authorList>
            <person name="Wolfe B.E."/>
        </authorList>
    </citation>
    <scope>NUCLEOTIDE SEQUENCE</scope>
    <source>
        <strain evidence="3">LP</strain>
    </source>
</reference>